<dbReference type="Pfam" id="PF00022">
    <property type="entry name" value="Actin"/>
    <property type="match status" value="1"/>
</dbReference>
<dbReference type="GO" id="GO:0005856">
    <property type="term" value="C:cytoskeleton"/>
    <property type="evidence" value="ECO:0007669"/>
    <property type="project" value="UniProtKB-SubCell"/>
</dbReference>
<protein>
    <submittedName>
        <fullName evidence="8">Actin</fullName>
    </submittedName>
</protein>
<reference evidence="8 9" key="1">
    <citation type="journal article" date="2013" name="Curr. Biol.">
        <title>The Genome of the Foraminiferan Reticulomyxa filosa.</title>
        <authorList>
            <person name="Glockner G."/>
            <person name="Hulsmann N."/>
            <person name="Schleicher M."/>
            <person name="Noegel A.A."/>
            <person name="Eichinger L."/>
            <person name="Gallinger C."/>
            <person name="Pawlowski J."/>
            <person name="Sierra R."/>
            <person name="Euteneuer U."/>
            <person name="Pillet L."/>
            <person name="Moustafa A."/>
            <person name="Platzer M."/>
            <person name="Groth M."/>
            <person name="Szafranski K."/>
            <person name="Schliwa M."/>
        </authorList>
    </citation>
    <scope>NUCLEOTIDE SEQUENCE [LARGE SCALE GENOMIC DNA]</scope>
</reference>
<evidence type="ECO:0000313" key="9">
    <source>
        <dbReference type="Proteomes" id="UP000023152"/>
    </source>
</evidence>
<dbReference type="SUPFAM" id="SSF53067">
    <property type="entry name" value="Actin-like ATPase domain"/>
    <property type="match status" value="1"/>
</dbReference>
<evidence type="ECO:0000256" key="5">
    <source>
        <dbReference type="ARBA" id="ARBA00022840"/>
    </source>
</evidence>
<dbReference type="AlphaFoldDB" id="X6LUD9"/>
<name>X6LUD9_RETFI</name>
<organism evidence="8 9">
    <name type="scientific">Reticulomyxa filosa</name>
    <dbReference type="NCBI Taxonomy" id="46433"/>
    <lineage>
        <taxon>Eukaryota</taxon>
        <taxon>Sar</taxon>
        <taxon>Rhizaria</taxon>
        <taxon>Retaria</taxon>
        <taxon>Foraminifera</taxon>
        <taxon>Monothalamids</taxon>
        <taxon>Reticulomyxidae</taxon>
        <taxon>Reticulomyxa</taxon>
    </lineage>
</organism>
<dbReference type="OrthoDB" id="5132116at2759"/>
<evidence type="ECO:0000256" key="4">
    <source>
        <dbReference type="ARBA" id="ARBA00022801"/>
    </source>
</evidence>
<dbReference type="PROSITE" id="PS00406">
    <property type="entry name" value="ACTINS_1"/>
    <property type="match status" value="1"/>
</dbReference>
<comment type="subcellular location">
    <subcellularLocation>
        <location evidence="1">Cytoplasm</location>
        <location evidence="1">Cytoskeleton</location>
    </subcellularLocation>
</comment>
<dbReference type="InterPro" id="IPR004001">
    <property type="entry name" value="Actin_CS"/>
</dbReference>
<comment type="catalytic activity">
    <reaction evidence="7">
        <text>ATP + H2O = ADP + phosphate + H(+)</text>
        <dbReference type="Rhea" id="RHEA:13065"/>
        <dbReference type="ChEBI" id="CHEBI:15377"/>
        <dbReference type="ChEBI" id="CHEBI:15378"/>
        <dbReference type="ChEBI" id="CHEBI:30616"/>
        <dbReference type="ChEBI" id="CHEBI:43474"/>
        <dbReference type="ChEBI" id="CHEBI:456216"/>
    </reaction>
</comment>
<keyword evidence="5" id="KW-0067">ATP-binding</keyword>
<comment type="caution">
    <text evidence="8">The sequence shown here is derived from an EMBL/GenBank/DDBJ whole genome shotgun (WGS) entry which is preliminary data.</text>
</comment>
<dbReference type="Gene3D" id="2.30.36.70">
    <property type="entry name" value="Actin, Chain A, domain 2"/>
    <property type="match status" value="1"/>
</dbReference>
<evidence type="ECO:0000256" key="3">
    <source>
        <dbReference type="ARBA" id="ARBA00022741"/>
    </source>
</evidence>
<dbReference type="EMBL" id="ASPP01028011">
    <property type="protein sequence ID" value="ETO05538.1"/>
    <property type="molecule type" value="Genomic_DNA"/>
</dbReference>
<evidence type="ECO:0000256" key="6">
    <source>
        <dbReference type="ARBA" id="ARBA00023212"/>
    </source>
</evidence>
<dbReference type="InterPro" id="IPR043129">
    <property type="entry name" value="ATPase_NBD"/>
</dbReference>
<dbReference type="PRINTS" id="PR00190">
    <property type="entry name" value="ACTIN"/>
</dbReference>
<dbReference type="FunFam" id="3.30.420.40:FF:000148">
    <property type="entry name" value="Actin, alpha skeletal muscle"/>
    <property type="match status" value="1"/>
</dbReference>
<gene>
    <name evidence="8" type="ORF">RFI_31859</name>
</gene>
<dbReference type="GO" id="GO:0016787">
    <property type="term" value="F:hydrolase activity"/>
    <property type="evidence" value="ECO:0007669"/>
    <property type="project" value="UniProtKB-KW"/>
</dbReference>
<dbReference type="InterPro" id="IPR004000">
    <property type="entry name" value="Actin"/>
</dbReference>
<dbReference type="Proteomes" id="UP000023152">
    <property type="component" value="Unassembled WGS sequence"/>
</dbReference>
<evidence type="ECO:0000256" key="7">
    <source>
        <dbReference type="ARBA" id="ARBA00049360"/>
    </source>
</evidence>
<keyword evidence="6" id="KW-0206">Cytoskeleton</keyword>
<keyword evidence="2" id="KW-0963">Cytoplasm</keyword>
<proteinExistence type="predicted"/>
<dbReference type="Gene3D" id="3.30.420.40">
    <property type="match status" value="1"/>
</dbReference>
<keyword evidence="9" id="KW-1185">Reference proteome</keyword>
<keyword evidence="3" id="KW-0547">Nucleotide-binding</keyword>
<dbReference type="GO" id="GO:0005524">
    <property type="term" value="F:ATP binding"/>
    <property type="evidence" value="ECO:0007669"/>
    <property type="project" value="UniProtKB-KW"/>
</dbReference>
<keyword evidence="4" id="KW-0378">Hydrolase</keyword>
<evidence type="ECO:0000313" key="8">
    <source>
        <dbReference type="EMBL" id="ETO05538.1"/>
    </source>
</evidence>
<sequence>MCLSLFRNYLPKEKGNSRLFFVEVIIIYFQQLLSDAVPRRKKFKYYFEIFNIVQGSNITAFKKKIKKMSKDNELTTCVIDNGGGTIKAGFSGDDGPRAVFPTIVGSLRESGMKIGMTQKDCYVGEEAQAKKGILSLRCPIERGVVTNWEDMEKTWHHTFYTLIVQENAKKKTKNF</sequence>
<evidence type="ECO:0000256" key="1">
    <source>
        <dbReference type="ARBA" id="ARBA00004245"/>
    </source>
</evidence>
<evidence type="ECO:0000256" key="2">
    <source>
        <dbReference type="ARBA" id="ARBA00022490"/>
    </source>
</evidence>
<accession>X6LUD9</accession>
<dbReference type="PANTHER" id="PTHR11937">
    <property type="entry name" value="ACTIN"/>
    <property type="match status" value="1"/>
</dbReference>